<dbReference type="InterPro" id="IPR036513">
    <property type="entry name" value="STAS_dom_sf"/>
</dbReference>
<dbReference type="RefSeq" id="WP_210026872.1">
    <property type="nucleotide sequence ID" value="NZ_JAGINU010000001.1"/>
</dbReference>
<organism evidence="1 2">
    <name type="scientific">Pseudonocardia parietis</name>
    <dbReference type="NCBI Taxonomy" id="570936"/>
    <lineage>
        <taxon>Bacteria</taxon>
        <taxon>Bacillati</taxon>
        <taxon>Actinomycetota</taxon>
        <taxon>Actinomycetes</taxon>
        <taxon>Pseudonocardiales</taxon>
        <taxon>Pseudonocardiaceae</taxon>
        <taxon>Pseudonocardia</taxon>
    </lineage>
</organism>
<dbReference type="EMBL" id="JAGINU010000001">
    <property type="protein sequence ID" value="MBP2366781.1"/>
    <property type="molecule type" value="Genomic_DNA"/>
</dbReference>
<reference evidence="1 2" key="1">
    <citation type="submission" date="2021-03" db="EMBL/GenBank/DDBJ databases">
        <title>Sequencing the genomes of 1000 actinobacteria strains.</title>
        <authorList>
            <person name="Klenk H.-P."/>
        </authorList>
    </citation>
    <scope>NUCLEOTIDE SEQUENCE [LARGE SCALE GENOMIC DNA]</scope>
    <source>
        <strain evidence="1 2">DSM 45256</strain>
    </source>
</reference>
<evidence type="ECO:0000313" key="2">
    <source>
        <dbReference type="Proteomes" id="UP001519295"/>
    </source>
</evidence>
<keyword evidence="2" id="KW-1185">Reference proteome</keyword>
<dbReference type="Gene3D" id="3.30.750.24">
    <property type="entry name" value="STAS domain"/>
    <property type="match status" value="1"/>
</dbReference>
<dbReference type="Proteomes" id="UP001519295">
    <property type="component" value="Unassembled WGS sequence"/>
</dbReference>
<accession>A0ABS4VS85</accession>
<evidence type="ECO:0000313" key="1">
    <source>
        <dbReference type="EMBL" id="MBP2366781.1"/>
    </source>
</evidence>
<name>A0ABS4VS85_9PSEU</name>
<comment type="caution">
    <text evidence="1">The sequence shown here is derived from an EMBL/GenBank/DDBJ whole genome shotgun (WGS) entry which is preliminary data.</text>
</comment>
<sequence>MTAPQPGLSLRVYRASPRCRVRLRGDLDMATAPALRTLLDQLRAAGVLSSP</sequence>
<proteinExistence type="predicted"/>
<protein>
    <submittedName>
        <fullName evidence="1">Anti-anti-sigma regulatory factor</fullName>
    </submittedName>
</protein>
<gene>
    <name evidence="1" type="ORF">JOF36_002477</name>
</gene>